<dbReference type="InterPro" id="IPR050515">
    <property type="entry name" value="Beta-lactam/transpept"/>
</dbReference>
<dbReference type="PANTHER" id="PTHR30627:SF6">
    <property type="entry name" value="BETA-LACTAMASE YBXI-RELATED"/>
    <property type="match status" value="1"/>
</dbReference>
<dbReference type="InterPro" id="IPR012338">
    <property type="entry name" value="Beta-lactam/transpept-like"/>
</dbReference>
<gene>
    <name evidence="11" type="ORF">THSYN_22000</name>
</gene>
<feature type="modified residue" description="N6-carboxylysine" evidence="7">
    <location>
        <position position="69"/>
    </location>
</feature>
<dbReference type="AlphaFoldDB" id="A0A2K8UCN1"/>
<evidence type="ECO:0000256" key="4">
    <source>
        <dbReference type="ARBA" id="ARBA00022729"/>
    </source>
</evidence>
<keyword evidence="12" id="KW-1185">Reference proteome</keyword>
<comment type="similarity">
    <text evidence="2 8">Belongs to the class-D beta-lactamase family.</text>
</comment>
<dbReference type="OrthoDB" id="9762883at2"/>
<dbReference type="InterPro" id="IPR002137">
    <property type="entry name" value="Beta-lactam_class-D_AS"/>
</dbReference>
<name>A0A2K8UCN1_9GAMM</name>
<keyword evidence="5 8" id="KW-0378">Hydrolase</keyword>
<sequence>MKTLRGALLALLAIVLTPPTVADDQAIAGLFARAGRDGTMVISPLAEGPTFIYNAPRAQHRFSPASTFKILNSLIALEERAIAGKDEVLKWDGHSYDYPDWNRDQTLASAFRVSCVWCYQELARRIGAPRYRDYLHRAAYGELREPFNETTFWLDGSLTVNALEQIEFLKQVYRRSLPFSAASYDTLRDIMLVETTPTYRIRAKTGWTGRAQPSIGWYVGYVERGDAVWFFATNLDLPDKQDLPLRQGLTREALRLKGIIDGESRE</sequence>
<evidence type="ECO:0000259" key="10">
    <source>
        <dbReference type="Pfam" id="PF00905"/>
    </source>
</evidence>
<dbReference type="Pfam" id="PF00905">
    <property type="entry name" value="Transpeptidase"/>
    <property type="match status" value="1"/>
</dbReference>
<dbReference type="EC" id="3.5.2.6" evidence="3 8"/>
<dbReference type="PROSITE" id="PS00337">
    <property type="entry name" value="BETA_LACTAMASE_D"/>
    <property type="match status" value="1"/>
</dbReference>
<dbReference type="GO" id="GO:0046677">
    <property type="term" value="P:response to antibiotic"/>
    <property type="evidence" value="ECO:0007669"/>
    <property type="project" value="UniProtKB-UniRule"/>
</dbReference>
<dbReference type="EMBL" id="CP020370">
    <property type="protein sequence ID" value="AUB83348.1"/>
    <property type="molecule type" value="Genomic_DNA"/>
</dbReference>
<evidence type="ECO:0000256" key="8">
    <source>
        <dbReference type="RuleBase" id="RU361140"/>
    </source>
</evidence>
<dbReference type="RefSeq" id="WP_100921038.1">
    <property type="nucleotide sequence ID" value="NZ_CP020370.1"/>
</dbReference>
<dbReference type="GO" id="GO:0005886">
    <property type="term" value="C:plasma membrane"/>
    <property type="evidence" value="ECO:0007669"/>
    <property type="project" value="TreeGrafter"/>
</dbReference>
<evidence type="ECO:0000256" key="9">
    <source>
        <dbReference type="SAM" id="SignalP"/>
    </source>
</evidence>
<accession>A0A2K8UCN1</accession>
<organism evidence="11 12">
    <name type="scientific">Candidatus Thiodictyon syntrophicum</name>
    <dbReference type="NCBI Taxonomy" id="1166950"/>
    <lineage>
        <taxon>Bacteria</taxon>
        <taxon>Pseudomonadati</taxon>
        <taxon>Pseudomonadota</taxon>
        <taxon>Gammaproteobacteria</taxon>
        <taxon>Chromatiales</taxon>
        <taxon>Chromatiaceae</taxon>
        <taxon>Thiodictyon</taxon>
    </lineage>
</organism>
<feature type="domain" description="Penicillin-binding protein transpeptidase" evidence="10">
    <location>
        <begin position="57"/>
        <end position="252"/>
    </location>
</feature>
<reference evidence="11 12" key="1">
    <citation type="submission" date="2017-03" db="EMBL/GenBank/DDBJ databases">
        <title>Complete genome sequence of Candidatus 'Thiodictyon syntrophicum' sp. nov. strain Cad16T, a photolithoautotroph purple sulfur bacterium isolated from an alpine meromictic lake.</title>
        <authorList>
            <person name="Luedin S.M."/>
            <person name="Pothier J.F."/>
            <person name="Danza F."/>
            <person name="Storelli N."/>
            <person name="Wittwer M."/>
            <person name="Tonolla M."/>
        </authorList>
    </citation>
    <scope>NUCLEOTIDE SEQUENCE [LARGE SCALE GENOMIC DNA]</scope>
    <source>
        <strain evidence="11 12">Cad16T</strain>
    </source>
</reference>
<feature type="active site" description="Acyl-ester intermediate" evidence="7">
    <location>
        <position position="66"/>
    </location>
</feature>
<dbReference type="GO" id="GO:0071555">
    <property type="term" value="P:cell wall organization"/>
    <property type="evidence" value="ECO:0007669"/>
    <property type="project" value="TreeGrafter"/>
</dbReference>
<evidence type="ECO:0000256" key="7">
    <source>
        <dbReference type="PIRSR" id="PIRSR602137-50"/>
    </source>
</evidence>
<keyword evidence="4 9" id="KW-0732">Signal</keyword>
<protein>
    <recommendedName>
        <fullName evidence="3 8">Beta-lactamase</fullName>
        <ecNumber evidence="3 8">3.5.2.6</ecNumber>
    </recommendedName>
</protein>
<dbReference type="Proteomes" id="UP000232638">
    <property type="component" value="Chromosome"/>
</dbReference>
<evidence type="ECO:0000256" key="2">
    <source>
        <dbReference type="ARBA" id="ARBA00007898"/>
    </source>
</evidence>
<evidence type="ECO:0000256" key="3">
    <source>
        <dbReference type="ARBA" id="ARBA00012865"/>
    </source>
</evidence>
<dbReference type="Gene3D" id="3.40.710.10">
    <property type="entry name" value="DD-peptidase/beta-lactamase superfamily"/>
    <property type="match status" value="1"/>
</dbReference>
<dbReference type="KEGG" id="tsy:THSYN_22000"/>
<evidence type="ECO:0000256" key="1">
    <source>
        <dbReference type="ARBA" id="ARBA00001526"/>
    </source>
</evidence>
<feature type="signal peptide" evidence="9">
    <location>
        <begin position="1"/>
        <end position="22"/>
    </location>
</feature>
<keyword evidence="6 8" id="KW-0046">Antibiotic resistance</keyword>
<evidence type="ECO:0000256" key="6">
    <source>
        <dbReference type="ARBA" id="ARBA00023251"/>
    </source>
</evidence>
<dbReference type="GO" id="GO:0008800">
    <property type="term" value="F:beta-lactamase activity"/>
    <property type="evidence" value="ECO:0007669"/>
    <property type="project" value="UniProtKB-UniRule"/>
</dbReference>
<feature type="chain" id="PRO_5014843158" description="Beta-lactamase" evidence="9">
    <location>
        <begin position="23"/>
        <end position="266"/>
    </location>
</feature>
<evidence type="ECO:0000313" key="12">
    <source>
        <dbReference type="Proteomes" id="UP000232638"/>
    </source>
</evidence>
<evidence type="ECO:0000313" key="11">
    <source>
        <dbReference type="EMBL" id="AUB83348.1"/>
    </source>
</evidence>
<dbReference type="InterPro" id="IPR001460">
    <property type="entry name" value="PCN-bd_Tpept"/>
</dbReference>
<dbReference type="GO" id="GO:0008658">
    <property type="term" value="F:penicillin binding"/>
    <property type="evidence" value="ECO:0007669"/>
    <property type="project" value="InterPro"/>
</dbReference>
<dbReference type="SUPFAM" id="SSF56601">
    <property type="entry name" value="beta-lactamase/transpeptidase-like"/>
    <property type="match status" value="1"/>
</dbReference>
<dbReference type="NCBIfam" id="NF012161">
    <property type="entry name" value="bla_class_D_main"/>
    <property type="match status" value="1"/>
</dbReference>
<dbReference type="GO" id="GO:0017001">
    <property type="term" value="P:antibiotic catabolic process"/>
    <property type="evidence" value="ECO:0007669"/>
    <property type="project" value="InterPro"/>
</dbReference>
<proteinExistence type="inferred from homology"/>
<dbReference type="PANTHER" id="PTHR30627">
    <property type="entry name" value="PEPTIDOGLYCAN D,D-TRANSPEPTIDASE"/>
    <property type="match status" value="1"/>
</dbReference>
<comment type="catalytic activity">
    <reaction evidence="1 8">
        <text>a beta-lactam + H2O = a substituted beta-amino acid</text>
        <dbReference type="Rhea" id="RHEA:20401"/>
        <dbReference type="ChEBI" id="CHEBI:15377"/>
        <dbReference type="ChEBI" id="CHEBI:35627"/>
        <dbReference type="ChEBI" id="CHEBI:140347"/>
        <dbReference type="EC" id="3.5.2.6"/>
    </reaction>
</comment>
<evidence type="ECO:0000256" key="5">
    <source>
        <dbReference type="ARBA" id="ARBA00022801"/>
    </source>
</evidence>